<reference evidence="3" key="1">
    <citation type="submission" date="2017-02" db="UniProtKB">
        <authorList>
            <consortium name="WormBaseParasite"/>
        </authorList>
    </citation>
    <scope>IDENTIFICATION</scope>
</reference>
<dbReference type="InterPro" id="IPR019349">
    <property type="entry name" value="Ribosomal_mS35_mit"/>
</dbReference>
<dbReference type="PANTHER" id="PTHR13490">
    <property type="entry name" value="MITOCHONDRIAL 28S RIBOSOMAL PROTEIN S28"/>
    <property type="match status" value="1"/>
</dbReference>
<feature type="domain" description="Small ribosomal subunit protein mS35 mitochondrial conserved" evidence="1">
    <location>
        <begin position="211"/>
        <end position="285"/>
    </location>
</feature>
<evidence type="ECO:0000313" key="2">
    <source>
        <dbReference type="Proteomes" id="UP000046393"/>
    </source>
</evidence>
<dbReference type="InterPro" id="IPR039848">
    <property type="entry name" value="Ribosomal_mS35_mt"/>
</dbReference>
<dbReference type="PANTHER" id="PTHR13490:SF0">
    <property type="entry name" value="SMALL RIBOSOMAL SUBUNIT PROTEIN MS35"/>
    <property type="match status" value="1"/>
</dbReference>
<dbReference type="AlphaFoldDB" id="A0A0N5AIZ9"/>
<dbReference type="Pfam" id="PF10213">
    <property type="entry name" value="MRP-S28"/>
    <property type="match status" value="1"/>
</dbReference>
<name>A0A0N5AIZ9_9BILA</name>
<evidence type="ECO:0000259" key="1">
    <source>
        <dbReference type="Pfam" id="PF10213"/>
    </source>
</evidence>
<organism evidence="2 3">
    <name type="scientific">Syphacia muris</name>
    <dbReference type="NCBI Taxonomy" id="451379"/>
    <lineage>
        <taxon>Eukaryota</taxon>
        <taxon>Metazoa</taxon>
        <taxon>Ecdysozoa</taxon>
        <taxon>Nematoda</taxon>
        <taxon>Chromadorea</taxon>
        <taxon>Rhabditida</taxon>
        <taxon>Spirurina</taxon>
        <taxon>Oxyuridomorpha</taxon>
        <taxon>Oxyuroidea</taxon>
        <taxon>Oxyuridae</taxon>
        <taxon>Syphacia</taxon>
    </lineage>
</organism>
<dbReference type="WBParaSite" id="SMUV_0000441301-mRNA-1">
    <property type="protein sequence ID" value="SMUV_0000441301-mRNA-1"/>
    <property type="gene ID" value="SMUV_0000441301"/>
</dbReference>
<dbReference type="GO" id="GO:0005763">
    <property type="term" value="C:mitochondrial small ribosomal subunit"/>
    <property type="evidence" value="ECO:0007669"/>
    <property type="project" value="TreeGrafter"/>
</dbReference>
<keyword evidence="2" id="KW-1185">Reference proteome</keyword>
<dbReference type="STRING" id="451379.A0A0N5AIZ9"/>
<evidence type="ECO:0000313" key="3">
    <source>
        <dbReference type="WBParaSite" id="SMUV_0000441301-mRNA-1"/>
    </source>
</evidence>
<dbReference type="GO" id="GO:0003735">
    <property type="term" value="F:structural constituent of ribosome"/>
    <property type="evidence" value="ECO:0007669"/>
    <property type="project" value="InterPro"/>
</dbReference>
<accession>A0A0N5AIZ9</accession>
<dbReference type="Proteomes" id="UP000046393">
    <property type="component" value="Unplaced"/>
</dbReference>
<sequence>MLLSRKCKPLIHDICFGRAQSTLVEEMKAALTGYKSDNKKDVKNLYEEEKRDEKGDPFREFFVKPKRKLRTQQDILKSTGRATVAEKPKADLYDRLAIRRPRMEEMKTDQDWPSVWPVAASFRSSVVPLPIRMGTRKNPEKKPPFKTAGNLELLKIPNFLHLTPEAIERHCKAIKKFCTKWPAEFDDSVQLHQTNYPLLVSFSDYVHQGTSLRDTRSRIIVLKLKLSALHLDSAAKDKIRRLLGSCYCEKTDTITLVTDRCYTRKQNLDYVMYLLTALYHEARKVEPWEKMAQREDDLKVKFIGSEAEKAAIELLNKKVLLVSATVFNNN</sequence>
<dbReference type="GO" id="GO:0032543">
    <property type="term" value="P:mitochondrial translation"/>
    <property type="evidence" value="ECO:0007669"/>
    <property type="project" value="InterPro"/>
</dbReference>
<protein>
    <submittedName>
        <fullName evidence="3">MRP-S28 domain-containing protein</fullName>
    </submittedName>
</protein>
<proteinExistence type="predicted"/>